<dbReference type="AlphaFoldDB" id="S7NP36"/>
<sequence length="59" mass="6348">MTEKRGLGGNAGSATSVQEREGLAQTRRVDFAAAFVLGERHSVQQHQETEHPHTSSSGD</sequence>
<evidence type="ECO:0000313" key="2">
    <source>
        <dbReference type="EMBL" id="EPQ19489.1"/>
    </source>
</evidence>
<protein>
    <submittedName>
        <fullName evidence="2">Uncharacterized protein</fullName>
    </submittedName>
</protein>
<name>S7NP36_MYOBR</name>
<organism evidence="2 3">
    <name type="scientific">Myotis brandtii</name>
    <name type="common">Brandt's bat</name>
    <dbReference type="NCBI Taxonomy" id="109478"/>
    <lineage>
        <taxon>Eukaryota</taxon>
        <taxon>Metazoa</taxon>
        <taxon>Chordata</taxon>
        <taxon>Craniata</taxon>
        <taxon>Vertebrata</taxon>
        <taxon>Euteleostomi</taxon>
        <taxon>Mammalia</taxon>
        <taxon>Eutheria</taxon>
        <taxon>Laurasiatheria</taxon>
        <taxon>Chiroptera</taxon>
        <taxon>Yangochiroptera</taxon>
        <taxon>Vespertilionidae</taxon>
        <taxon>Myotis</taxon>
    </lineage>
</organism>
<reference evidence="2 3" key="1">
    <citation type="journal article" date="2013" name="Nat. Commun.">
        <title>Genome analysis reveals insights into physiology and longevity of the Brandt's bat Myotis brandtii.</title>
        <authorList>
            <person name="Seim I."/>
            <person name="Fang X."/>
            <person name="Xiong Z."/>
            <person name="Lobanov A.V."/>
            <person name="Huang Z."/>
            <person name="Ma S."/>
            <person name="Feng Y."/>
            <person name="Turanov A.A."/>
            <person name="Zhu Y."/>
            <person name="Lenz T.L."/>
            <person name="Gerashchenko M.V."/>
            <person name="Fan D."/>
            <person name="Hee Yim S."/>
            <person name="Yao X."/>
            <person name="Jordan D."/>
            <person name="Xiong Y."/>
            <person name="Ma Y."/>
            <person name="Lyapunov A.N."/>
            <person name="Chen G."/>
            <person name="Kulakova O.I."/>
            <person name="Sun Y."/>
            <person name="Lee S.G."/>
            <person name="Bronson R.T."/>
            <person name="Moskalev A.A."/>
            <person name="Sunyaev S.R."/>
            <person name="Zhang G."/>
            <person name="Krogh A."/>
            <person name="Wang J."/>
            <person name="Gladyshev V.N."/>
        </authorList>
    </citation>
    <scope>NUCLEOTIDE SEQUENCE [LARGE SCALE GENOMIC DNA]</scope>
</reference>
<feature type="compositionally biased region" description="Basic and acidic residues" evidence="1">
    <location>
        <begin position="40"/>
        <end position="53"/>
    </location>
</feature>
<evidence type="ECO:0000256" key="1">
    <source>
        <dbReference type="SAM" id="MobiDB-lite"/>
    </source>
</evidence>
<feature type="region of interest" description="Disordered" evidence="1">
    <location>
        <begin position="40"/>
        <end position="59"/>
    </location>
</feature>
<dbReference type="EMBL" id="KE164692">
    <property type="protein sequence ID" value="EPQ19489.1"/>
    <property type="molecule type" value="Genomic_DNA"/>
</dbReference>
<proteinExistence type="predicted"/>
<gene>
    <name evidence="2" type="ORF">D623_10022599</name>
</gene>
<evidence type="ECO:0000313" key="3">
    <source>
        <dbReference type="Proteomes" id="UP000052978"/>
    </source>
</evidence>
<keyword evidence="3" id="KW-1185">Reference proteome</keyword>
<feature type="region of interest" description="Disordered" evidence="1">
    <location>
        <begin position="1"/>
        <end position="23"/>
    </location>
</feature>
<dbReference type="Proteomes" id="UP000052978">
    <property type="component" value="Unassembled WGS sequence"/>
</dbReference>
<accession>S7NP36</accession>